<proteinExistence type="predicted"/>
<gene>
    <name evidence="2" type="ORF">HMPREF9420_2755</name>
</gene>
<name>E6MTD7_9BACT</name>
<dbReference type="EMBL" id="AEQO01000207">
    <property type="protein sequence ID" value="EFV03103.1"/>
    <property type="molecule type" value="Genomic_DNA"/>
</dbReference>
<dbReference type="STRING" id="888832.HMPREF9420_2755"/>
<dbReference type="Proteomes" id="UP000003874">
    <property type="component" value="Unassembled WGS sequence"/>
</dbReference>
<keyword evidence="3" id="KW-1185">Reference proteome</keyword>
<keyword evidence="1" id="KW-0472">Membrane</keyword>
<dbReference type="HOGENOM" id="CLU_013214_1_0_10"/>
<dbReference type="AlphaFoldDB" id="E6MTD7"/>
<evidence type="ECO:0000256" key="1">
    <source>
        <dbReference type="SAM" id="Phobius"/>
    </source>
</evidence>
<organism evidence="2 3">
    <name type="scientific">Segatella salivae DSM 15606</name>
    <dbReference type="NCBI Taxonomy" id="888832"/>
    <lineage>
        <taxon>Bacteria</taxon>
        <taxon>Pseudomonadati</taxon>
        <taxon>Bacteroidota</taxon>
        <taxon>Bacteroidia</taxon>
        <taxon>Bacteroidales</taxon>
        <taxon>Prevotellaceae</taxon>
        <taxon>Segatella</taxon>
    </lineage>
</organism>
<accession>E6MTD7</accession>
<evidence type="ECO:0000313" key="3">
    <source>
        <dbReference type="Proteomes" id="UP000003874"/>
    </source>
</evidence>
<dbReference type="eggNOG" id="COG2373">
    <property type="taxonomic scope" value="Bacteria"/>
</dbReference>
<evidence type="ECO:0008006" key="4">
    <source>
        <dbReference type="Google" id="ProtNLM"/>
    </source>
</evidence>
<sequence length="831" mass="94847">MNANNKSYKITTYGQFRRLHGKVSMIFSSTSNLILACMGVLLQPLLRNCKKHSMRTCKNLGVSLLLSLFFLTASGQSQPHTAQDLEVIRAALPQDQPYMLFSKETYETGEDMWFKAWLFDRSLLTVSNRSRTLFLRIYDPADSLVWNEKYPISGGRAEGHVFIGEKWNTGEYRVEGYTLSSFYADSTEAIFPQKIRVVDRIDKQKPQDTKARQQRDNIRLGLYPEGGYLVQGIKNYVAFKTTDNQGMPAPLNGWLCENGARILDIESYHDGMGLFSFVPQEGIRYTVRLTNGQEFPLPTSLRSGMVMHLEHTDRKNVVFSVRQSKESMPRRISLFVQMRGVPCYQAGGVLRDSLIITLPTSEFIGQGIAEATLYDEQQRPVAERLFYVLPDKQLAITARPSKEVYSRRDKGKVRIHVTDSEGKPVQAEICVSIFDKAYMKPSYRETMLSYNFLSTQIRGNIHHPAYYFDRKNPDRLQALDLLLLTQGWRRYTWQASRKDYHGKPFLCDSIIGRETVGSRKMKRNTTNGGEQVIQVFGPSGDSQFLWTDSVGNFSVPVSVMNTLRGGYVYIKPLLGKEFKPHLTLSDGTVLIDSIRKSKKSYQSYLNNVEKEKKDAELVTTQTGTVLLNEVLVTRKRRIPFRDKFMGRLDSLVNINLGPWVCKHGFLENYKEGYSHLMGDERAPVQCAQHSRDTLNVRRKPVIGKVYRIIKYEPNTQGISIVKDVEDIKYEGPIYTDEELLRMNNITRVKGYYGQREFYTPDSVEMLSPLPDARNTLLWSPSVQTDKNGDATVPFWTSDINTQFIGVVEGTDGLGLLGSNTFEFHVSKTVEE</sequence>
<comment type="caution">
    <text evidence="2">The sequence shown here is derived from an EMBL/GenBank/DDBJ whole genome shotgun (WGS) entry which is preliminary data.</text>
</comment>
<keyword evidence="1" id="KW-0812">Transmembrane</keyword>
<protein>
    <recommendedName>
        <fullName evidence="4">MG2 domain protein</fullName>
    </recommendedName>
</protein>
<feature type="transmembrane region" description="Helical" evidence="1">
    <location>
        <begin position="25"/>
        <end position="45"/>
    </location>
</feature>
<keyword evidence="1" id="KW-1133">Transmembrane helix</keyword>
<reference evidence="2 3" key="1">
    <citation type="submission" date="2010-12" db="EMBL/GenBank/DDBJ databases">
        <authorList>
            <person name="Muzny D."/>
            <person name="Qin X."/>
            <person name="Deng J."/>
            <person name="Jiang H."/>
            <person name="Liu Y."/>
            <person name="Qu J."/>
            <person name="Song X.-Z."/>
            <person name="Zhang L."/>
            <person name="Thornton R."/>
            <person name="Coyle M."/>
            <person name="Francisco L."/>
            <person name="Jackson L."/>
            <person name="Javaid M."/>
            <person name="Korchina V."/>
            <person name="Kovar C."/>
            <person name="Mata R."/>
            <person name="Mathew T."/>
            <person name="Ngo R."/>
            <person name="Nguyen L."/>
            <person name="Nguyen N."/>
            <person name="Okwuonu G."/>
            <person name="Ongeri F."/>
            <person name="Pham C."/>
            <person name="Simmons D."/>
            <person name="Wilczek-Boney K."/>
            <person name="Hale W."/>
            <person name="Jakkamsetti A."/>
            <person name="Pham P."/>
            <person name="Ruth R."/>
            <person name="San Lucas F."/>
            <person name="Warren J."/>
            <person name="Zhang J."/>
            <person name="Zhao Z."/>
            <person name="Zhou C."/>
            <person name="Zhu D."/>
            <person name="Lee S."/>
            <person name="Bess C."/>
            <person name="Blankenburg K."/>
            <person name="Forbes L."/>
            <person name="Fu Q."/>
            <person name="Gubbala S."/>
            <person name="Hirani K."/>
            <person name="Jayaseelan J.C."/>
            <person name="Lara F."/>
            <person name="Munidasa M."/>
            <person name="Palculict T."/>
            <person name="Patil S."/>
            <person name="Pu L.-L."/>
            <person name="Saada N."/>
            <person name="Tang L."/>
            <person name="Weissenberger G."/>
            <person name="Zhu Y."/>
            <person name="Hemphill L."/>
            <person name="Shang Y."/>
            <person name="Youmans B."/>
            <person name="Ayvaz T."/>
            <person name="Ross M."/>
            <person name="Santibanez J."/>
            <person name="Aqrawi P."/>
            <person name="Gross S."/>
            <person name="Joshi V."/>
            <person name="Fowler G."/>
            <person name="Nazareth L."/>
            <person name="Reid J."/>
            <person name="Worley K."/>
            <person name="Petrosino J."/>
            <person name="Highlander S."/>
            <person name="Gibbs R."/>
        </authorList>
    </citation>
    <scope>NUCLEOTIDE SEQUENCE [LARGE SCALE GENOMIC DNA]</scope>
    <source>
        <strain evidence="2 3">DSM 15606</strain>
    </source>
</reference>
<evidence type="ECO:0000313" key="2">
    <source>
        <dbReference type="EMBL" id="EFV03103.1"/>
    </source>
</evidence>